<evidence type="ECO:0000313" key="5">
    <source>
        <dbReference type="Proteomes" id="UP001465668"/>
    </source>
</evidence>
<comment type="similarity">
    <text evidence="1">Belongs to the ustYa family.</text>
</comment>
<dbReference type="InterPro" id="IPR021765">
    <property type="entry name" value="UstYa-like"/>
</dbReference>
<feature type="transmembrane region" description="Helical" evidence="3">
    <location>
        <begin position="61"/>
        <end position="81"/>
    </location>
</feature>
<evidence type="ECO:0000313" key="4">
    <source>
        <dbReference type="EMBL" id="KAK9773051.1"/>
    </source>
</evidence>
<accession>A0ABR2XHC6</accession>
<evidence type="ECO:0000256" key="2">
    <source>
        <dbReference type="SAM" id="MobiDB-lite"/>
    </source>
</evidence>
<dbReference type="Pfam" id="PF11807">
    <property type="entry name" value="UstYa"/>
    <property type="match status" value="1"/>
</dbReference>
<gene>
    <name evidence="4" type="ORF">SCAR479_10173</name>
</gene>
<evidence type="ECO:0000256" key="1">
    <source>
        <dbReference type="ARBA" id="ARBA00035112"/>
    </source>
</evidence>
<sequence length="294" mass="33404">MAEKNSFDHDGNDADSEKGFAPGEPLLLQRTSLGTRSTGISAIFKKQRARLLILDCRLNPTTFFILQLFMLAVYTAAFFTFQQQRSSLVYSPATDTLRYKKVRYNATLVIDSPYNGPPSKEVDHAWTELLDNMNIAVPKSDLDRIGSHSIPIPDTDDMYFGGLSVFHELHCIKRLRQYTWKEFYFPGISEDDERLNRLHTDHCLEILRQAVMCRADVTLFTLQWSEGSRRPRADFSQEHECVDFDAINSWAAERRVEAGTPGILTHPKLGAAYKEGEFSRIGGSEDKSPTIVTK</sequence>
<feature type="compositionally biased region" description="Basic and acidic residues" evidence="2">
    <location>
        <begin position="1"/>
        <end position="18"/>
    </location>
</feature>
<proteinExistence type="inferred from homology"/>
<comment type="caution">
    <text evidence="4">The sequence shown here is derived from an EMBL/GenBank/DDBJ whole genome shotgun (WGS) entry which is preliminary data.</text>
</comment>
<evidence type="ECO:0000256" key="3">
    <source>
        <dbReference type="SAM" id="Phobius"/>
    </source>
</evidence>
<dbReference type="PANTHER" id="PTHR33365">
    <property type="entry name" value="YALI0B05434P"/>
    <property type="match status" value="1"/>
</dbReference>
<protein>
    <submittedName>
        <fullName evidence="4">Cyclochlorotine biosynthesis protein O</fullName>
    </submittedName>
</protein>
<dbReference type="EMBL" id="JARVKM010000054">
    <property type="protein sequence ID" value="KAK9773051.1"/>
    <property type="molecule type" value="Genomic_DNA"/>
</dbReference>
<keyword evidence="3" id="KW-0472">Membrane</keyword>
<feature type="region of interest" description="Disordered" evidence="2">
    <location>
        <begin position="1"/>
        <end position="21"/>
    </location>
</feature>
<dbReference type="PANTHER" id="PTHR33365:SF7">
    <property type="entry name" value="TAT PATHWAY SIGNAL SEQUENCE"/>
    <property type="match status" value="1"/>
</dbReference>
<keyword evidence="5" id="KW-1185">Reference proteome</keyword>
<keyword evidence="3" id="KW-1133">Transmembrane helix</keyword>
<keyword evidence="3" id="KW-0812">Transmembrane</keyword>
<reference evidence="4 5" key="1">
    <citation type="submission" date="2024-02" db="EMBL/GenBank/DDBJ databases">
        <title>First draft genome assembly of two strains of Seiridium cardinale.</title>
        <authorList>
            <person name="Emiliani G."/>
            <person name="Scali E."/>
        </authorList>
    </citation>
    <scope>NUCLEOTIDE SEQUENCE [LARGE SCALE GENOMIC DNA]</scope>
    <source>
        <strain evidence="4 5">BM-138-000479</strain>
    </source>
</reference>
<dbReference type="Proteomes" id="UP001465668">
    <property type="component" value="Unassembled WGS sequence"/>
</dbReference>
<name>A0ABR2XHC6_9PEZI</name>
<organism evidence="4 5">
    <name type="scientific">Seiridium cardinale</name>
    <dbReference type="NCBI Taxonomy" id="138064"/>
    <lineage>
        <taxon>Eukaryota</taxon>
        <taxon>Fungi</taxon>
        <taxon>Dikarya</taxon>
        <taxon>Ascomycota</taxon>
        <taxon>Pezizomycotina</taxon>
        <taxon>Sordariomycetes</taxon>
        <taxon>Xylariomycetidae</taxon>
        <taxon>Amphisphaeriales</taxon>
        <taxon>Sporocadaceae</taxon>
        <taxon>Seiridium</taxon>
    </lineage>
</organism>